<sequence length="94" mass="9570">MMRYCDSGGSEGGGVYLHGGFLAAALGAGADEEVGWACRRGAGGGRVAQWSRRRSTSVPRPSGGTEEEVVGVGEPVEVDDGMSSPSIASLDPSR</sequence>
<dbReference type="EMBL" id="JAAALK010000290">
    <property type="protein sequence ID" value="KAG8047323.1"/>
    <property type="molecule type" value="Genomic_DNA"/>
</dbReference>
<reference evidence="2" key="2">
    <citation type="submission" date="2021-02" db="EMBL/GenBank/DDBJ databases">
        <authorList>
            <person name="Kimball J.A."/>
            <person name="Haas M.W."/>
            <person name="Macchietto M."/>
            <person name="Kono T."/>
            <person name="Duquette J."/>
            <person name="Shao M."/>
        </authorList>
    </citation>
    <scope>NUCLEOTIDE SEQUENCE</scope>
    <source>
        <tissue evidence="2">Fresh leaf tissue</tissue>
    </source>
</reference>
<gene>
    <name evidence="2" type="ORF">GUJ93_ZPchr0008g11539</name>
</gene>
<feature type="compositionally biased region" description="Low complexity" evidence="1">
    <location>
        <begin position="56"/>
        <end position="75"/>
    </location>
</feature>
<name>A0A8J5RCA9_ZIZPA</name>
<accession>A0A8J5RCA9</accession>
<organism evidence="2 3">
    <name type="scientific">Zizania palustris</name>
    <name type="common">Northern wild rice</name>
    <dbReference type="NCBI Taxonomy" id="103762"/>
    <lineage>
        <taxon>Eukaryota</taxon>
        <taxon>Viridiplantae</taxon>
        <taxon>Streptophyta</taxon>
        <taxon>Embryophyta</taxon>
        <taxon>Tracheophyta</taxon>
        <taxon>Spermatophyta</taxon>
        <taxon>Magnoliopsida</taxon>
        <taxon>Liliopsida</taxon>
        <taxon>Poales</taxon>
        <taxon>Poaceae</taxon>
        <taxon>BOP clade</taxon>
        <taxon>Oryzoideae</taxon>
        <taxon>Oryzeae</taxon>
        <taxon>Zizaniinae</taxon>
        <taxon>Zizania</taxon>
    </lineage>
</organism>
<dbReference type="Proteomes" id="UP000729402">
    <property type="component" value="Unassembled WGS sequence"/>
</dbReference>
<evidence type="ECO:0000313" key="2">
    <source>
        <dbReference type="EMBL" id="KAG8047323.1"/>
    </source>
</evidence>
<evidence type="ECO:0000256" key="1">
    <source>
        <dbReference type="SAM" id="MobiDB-lite"/>
    </source>
</evidence>
<comment type="caution">
    <text evidence="2">The sequence shown here is derived from an EMBL/GenBank/DDBJ whole genome shotgun (WGS) entry which is preliminary data.</text>
</comment>
<reference evidence="2" key="1">
    <citation type="journal article" date="2021" name="bioRxiv">
        <title>Whole Genome Assembly and Annotation of Northern Wild Rice, Zizania palustris L., Supports a Whole Genome Duplication in the Zizania Genus.</title>
        <authorList>
            <person name="Haas M."/>
            <person name="Kono T."/>
            <person name="Macchietto M."/>
            <person name="Millas R."/>
            <person name="McGilp L."/>
            <person name="Shao M."/>
            <person name="Duquette J."/>
            <person name="Hirsch C.N."/>
            <person name="Kimball J."/>
        </authorList>
    </citation>
    <scope>NUCLEOTIDE SEQUENCE</scope>
    <source>
        <tissue evidence="2">Fresh leaf tissue</tissue>
    </source>
</reference>
<feature type="region of interest" description="Disordered" evidence="1">
    <location>
        <begin position="48"/>
        <end position="94"/>
    </location>
</feature>
<dbReference type="AlphaFoldDB" id="A0A8J5RCA9"/>
<protein>
    <submittedName>
        <fullName evidence="2">Uncharacterized protein</fullName>
    </submittedName>
</protein>
<proteinExistence type="predicted"/>
<keyword evidence="3" id="KW-1185">Reference proteome</keyword>
<evidence type="ECO:0000313" key="3">
    <source>
        <dbReference type="Proteomes" id="UP000729402"/>
    </source>
</evidence>